<evidence type="ECO:0000256" key="13">
    <source>
        <dbReference type="ARBA" id="ARBA00029936"/>
    </source>
</evidence>
<keyword evidence="7" id="KW-0547">Nucleotide-binding</keyword>
<feature type="compositionally biased region" description="Basic and acidic residues" evidence="17">
    <location>
        <begin position="1231"/>
        <end position="1243"/>
    </location>
</feature>
<comment type="similarity">
    <text evidence="2">Belongs to the class-I aminoacyl-tRNA synthetase family.</text>
</comment>
<dbReference type="GO" id="GO:0002161">
    <property type="term" value="F:aminoacyl-tRNA deacylase activity"/>
    <property type="evidence" value="ECO:0007669"/>
    <property type="project" value="InterPro"/>
</dbReference>
<dbReference type="Pfam" id="PF00439">
    <property type="entry name" value="Bromodomain"/>
    <property type="match status" value="1"/>
</dbReference>
<keyword evidence="16" id="KW-0175">Coiled coil</keyword>
<dbReference type="InterPro" id="IPR001412">
    <property type="entry name" value="aa-tRNA-synth_I_CS"/>
</dbReference>
<dbReference type="CDD" id="cd00200">
    <property type="entry name" value="WD40"/>
    <property type="match status" value="1"/>
</dbReference>
<dbReference type="InterPro" id="IPR009080">
    <property type="entry name" value="tRNAsynth_Ia_anticodon-bd"/>
</dbReference>
<dbReference type="SUPFAM" id="SSF47370">
    <property type="entry name" value="Bromodomain"/>
    <property type="match status" value="1"/>
</dbReference>
<dbReference type="EMBL" id="JAUCMV010000001">
    <property type="protein sequence ID" value="KAK0426732.1"/>
    <property type="molecule type" value="Genomic_DNA"/>
</dbReference>
<feature type="repeat" description="WD" evidence="15">
    <location>
        <begin position="917"/>
        <end position="943"/>
    </location>
</feature>
<evidence type="ECO:0000313" key="19">
    <source>
        <dbReference type="EMBL" id="KAK0426732.1"/>
    </source>
</evidence>
<feature type="repeat" description="WD" evidence="15">
    <location>
        <begin position="875"/>
        <end position="916"/>
    </location>
</feature>
<feature type="coiled-coil region" evidence="16">
    <location>
        <begin position="2377"/>
        <end position="2404"/>
    </location>
</feature>
<dbReference type="GO" id="GO:0004832">
    <property type="term" value="F:valine-tRNA ligase activity"/>
    <property type="evidence" value="ECO:0007669"/>
    <property type="project" value="UniProtKB-EC"/>
</dbReference>
<dbReference type="Gene3D" id="3.90.740.10">
    <property type="entry name" value="Valyl/Leucyl/Isoleucyl-tRNA synthetase, editing domain"/>
    <property type="match status" value="1"/>
</dbReference>
<dbReference type="InterPro" id="IPR014729">
    <property type="entry name" value="Rossmann-like_a/b/a_fold"/>
</dbReference>
<name>A0AA39INU7_9BILA</name>
<dbReference type="Gene3D" id="1.20.920.10">
    <property type="entry name" value="Bromodomain-like"/>
    <property type="match status" value="1"/>
</dbReference>
<protein>
    <recommendedName>
        <fullName evidence="3">valine--tRNA ligase</fullName>
        <ecNumber evidence="3">6.1.1.9</ecNumber>
    </recommendedName>
    <alternativeName>
        <fullName evidence="13">Valyl-tRNA synthetase</fullName>
    </alternativeName>
</protein>
<evidence type="ECO:0000256" key="9">
    <source>
        <dbReference type="ARBA" id="ARBA00022917"/>
    </source>
</evidence>
<dbReference type="InterPro" id="IPR001680">
    <property type="entry name" value="WD40_rpt"/>
</dbReference>
<keyword evidence="20" id="KW-1185">Reference proteome</keyword>
<sequence length="2404" mass="271505">MNSLLASQFFCDVFDILSESSSHILSVALKTYSPRTKAIDLCYPPQQGDIGSEIKKVQQAPFCTLRSFTIMDNDEDWFSDNARNLSTLFSKVLRLFCKNRTRLNLHLHTSNCLVCVDTVLPRLYTYFFSLSITYAGQPSQEFLNKAVVHGHLQELYLVNEYCTEKWPTTTTKTLETLVKQLQWTKIVLDYNTEFSTFECFSDLFEQWHLGPQNMAMTASGRREFTFYAKFPVKEFAKHVDIAPDNAWENKCSVESSALSSTLSGGEPLGSEFLQTLETMRVIQALGQGSATDEVKEWARQRVESYTRGLPESELAVIRKNAEKIKNTMRMEQERGRPPPEPIEIPHFDEKSAKKWIYDRKRECMAVYEYASAEKSSNVFSKVVTEKKAPGYNEFIRQPQDLTSIKKLIAGKQVLDRNEIKKRIMLMYANCVMYNEEGDEYWLIAERSAKYFVKQGAYLFPPECVSCQLQRRVTETNDQIILNCNSTDDSASFGCYFREKSDWIEQVCVCNGDGCNKEIPSLDTLMNSVKVLVNWGQNVFKYDEVTVVLIASFLGACLLQEQLIPVIYRALKSWSLCPLYCNWKISRTITQDVRKYMLSHDIPPLDQRDVHALGDSLWESISRKSGSSFRSYEDRTYRFEREVREEITRNDLLCRRAGYLRQCQNRMMMNDMTRIRCTDQLIKNLQQVANTEHNYFVRPAYRFKVPLNPRPEDALGDGPGRRLRKNVSNVRRHIDYTSPMLNYLQERLWVKDRLDRPRIQPDTLFQCKVLPPSAMRENPVDCVMSRFVRAAMNKVKCPVYATCWTPEGKRLITGASSGEFTLWNGTAFNFETILQAHGSAVRAMQWSHNDQWMISADHDGYVKYWQPNMNNVHMFIAHKDEPIRSLSFSPTDAKLVTGSDDATSKIFDFARGAEERTLRGHGSDVRSVDWHPRKGLIATGSRDSQQPVKLWDPRSTQCLSTLYGHKNSVMAVEWNKNGNWLLTGSRDHLLKLYDIRMMKEIRTFRAHKKEVTALSWHPLHENLFVSGGGDGSIAYWLAGHEKELALLEDAHDQAIWSLKWHPLGHILASGSNDNNTKFWARNRPGDTQDDIFGIAQTSSSHAITSNTASIVQTDENGMAVIPGMGLTDEIYEELRQDTNSNATIGLGGALLFPEDMSANKNSTAPNAKRTLIKQPPAKKVQRQFERMWNVAKPGTGPGAEDNEDDFDDEGFKKPRMSLLGRPSSGSMLSLPPRDEGPHPRRDHSLLGAGPGPSSGPGGPSSNFGGGPRPPMRMMGDYPEVGEYPDDRGRRDYHDERGRDYRHEDRGPGGPPSYMMMGPGGPPPRGHGPNMGIPPNMGPPEHQNMPPPSHAGPSGGQGPFFQSLGPMWDLPSQSGSAPQSGPNQDRDMDFRRGPPPNMMAPPHSQRSQGPPGNGPYRGDVDLRGGPPPPCDAFAKLGYGDCSSEFAEMLSFSRRFCSHPSTSKSSFDLLEACANYEERTVRAAQRTSRSGAPFRMVLPPPNVTGNLHLGHAFTVAIQDSICRSRRMIGADVSWIPGFDHAGIATQTVVERQLWKKHRVRRHDIPAEEFLRFCTQWKDDRIATISAQLKRLGATLDWDQSYYTMDERFASAVRRAFCQLHGDGLIFRAKRMVNWCPALQSTISDQEVDVLEGERELKIRASDGSEKIVRVGVMHRIRYRLADGSGEYLEVATTRPETILADVALAVHPEDDRLARFVGRRVEHPLLKGVTIPVIADSAVKRDKGTGVLKITPSHDFTDFVIARRHTEELDDGAFEISCIDDKGLVNGLYAGMDRFDVRQKIVEDLMEVQRYGGEMKYENAQISLCSRTGDVLEPMPKEQWFLRCDELHSNVRKKLDDGTLKLVPSFLEQKLREWLEYDEPWCLSRQLLWGHRIPAYKSASGEWVVIDDESSVNRSFDRDPDVLDTWFSSSLVPLVTIGWPNRVPPGKPISLMETGHDILGFWVARMLSVCQHLNGGNLPYHEVLLHGLIRDGSGRKMSKSLGNVIDPIDVIDGISLDEMVRRLRESTLAETELAVAEKDLRSKFPGGMKAFGPDALRFALLRNDITSLDVNLNVSELADEGLRFCNKMWNLCNYVNRVTAKCDSINVGLRSSHPADKWIRSRLAAAIQSFESSFKKLTPHIALNAIHKFILNDLCDFYLETTKKAVWGEDKERLAEVASTLQQITPTALVAMSAFMPFVSENLFTKLRPSESLYDCRLNEFLETQVDTELEANVDLAISVVSSIRSLRNELGLANSIHFSGLITSNADPSISEVFPIIEALCNLSITGTLPPGSKLPSKGFMPCSVRGHNATLAVSVSSEFRNDFVVRLERQLEKAMDRKTKFEAKAEKYDRLTSESLELKKPVQAAKNEKKAAQARGVAIGMNAEIEKLEDLLEQYREKKGHLNRC</sequence>
<dbReference type="SUPFAM" id="SSF50677">
    <property type="entry name" value="ValRS/IleRS/LeuRS editing domain"/>
    <property type="match status" value="1"/>
</dbReference>
<dbReference type="CDD" id="cd07962">
    <property type="entry name" value="Anticodon_Ia_Val"/>
    <property type="match status" value="1"/>
</dbReference>
<dbReference type="SUPFAM" id="SSF47323">
    <property type="entry name" value="Anticodon-binding domain of a subclass of class I aminoacyl-tRNA synthetases"/>
    <property type="match status" value="1"/>
</dbReference>
<keyword evidence="12" id="KW-0539">Nucleus</keyword>
<dbReference type="PANTHER" id="PTHR11946:SF111">
    <property type="entry name" value="VALINE--TRNA LIGASE"/>
    <property type="match status" value="1"/>
</dbReference>
<evidence type="ECO:0000256" key="11">
    <source>
        <dbReference type="ARBA" id="ARBA00023146"/>
    </source>
</evidence>
<dbReference type="InterPro" id="IPR036427">
    <property type="entry name" value="Bromodomain-like_sf"/>
</dbReference>
<dbReference type="EC" id="6.1.1.9" evidence="3"/>
<comment type="caution">
    <text evidence="19">The sequence shown here is derived from an EMBL/GenBank/DDBJ whole genome shotgun (WGS) entry which is preliminary data.</text>
</comment>
<dbReference type="FunFam" id="2.130.10.10:FF:000237">
    <property type="entry name" value="Flowering time control protein FY"/>
    <property type="match status" value="1"/>
</dbReference>
<evidence type="ECO:0000256" key="12">
    <source>
        <dbReference type="ARBA" id="ARBA00023242"/>
    </source>
</evidence>
<dbReference type="PROSITE" id="PS50082">
    <property type="entry name" value="WD_REPEATS_2"/>
    <property type="match status" value="6"/>
</dbReference>
<dbReference type="Pfam" id="PF00400">
    <property type="entry name" value="WD40"/>
    <property type="match status" value="6"/>
</dbReference>
<evidence type="ECO:0000259" key="18">
    <source>
        <dbReference type="PROSITE" id="PS50014"/>
    </source>
</evidence>
<dbReference type="PROSITE" id="PS50014">
    <property type="entry name" value="BROMODOMAIN_2"/>
    <property type="match status" value="1"/>
</dbReference>
<evidence type="ECO:0000256" key="5">
    <source>
        <dbReference type="ARBA" id="ARBA00022598"/>
    </source>
</evidence>
<dbReference type="Gene3D" id="2.130.10.10">
    <property type="entry name" value="YVTN repeat-like/Quinoprotein amine dehydrogenase"/>
    <property type="match status" value="2"/>
</dbReference>
<keyword evidence="11" id="KW-0030">Aminoacyl-tRNA synthetase</keyword>
<keyword evidence="8" id="KW-0067">ATP-binding</keyword>
<evidence type="ECO:0000256" key="17">
    <source>
        <dbReference type="SAM" id="MobiDB-lite"/>
    </source>
</evidence>
<reference evidence="19" key="1">
    <citation type="submission" date="2023-06" db="EMBL/GenBank/DDBJ databases">
        <title>Genomic analysis of the entomopathogenic nematode Steinernema hermaphroditum.</title>
        <authorList>
            <person name="Schwarz E.M."/>
            <person name="Heppert J.K."/>
            <person name="Baniya A."/>
            <person name="Schwartz H.T."/>
            <person name="Tan C.-H."/>
            <person name="Antoshechkin I."/>
            <person name="Sternberg P.W."/>
            <person name="Goodrich-Blair H."/>
            <person name="Dillman A.R."/>
        </authorList>
    </citation>
    <scope>NUCLEOTIDE SEQUENCE</scope>
    <source>
        <strain evidence="19">PS9179</strain>
        <tissue evidence="19">Whole animal</tissue>
    </source>
</reference>
<dbReference type="PROSITE" id="PS00178">
    <property type="entry name" value="AA_TRNA_LIGASE_I"/>
    <property type="match status" value="1"/>
</dbReference>
<dbReference type="InterPro" id="IPR009008">
    <property type="entry name" value="Val/Leu/Ile-tRNA-synth_edit"/>
</dbReference>
<gene>
    <name evidence="19" type="ORF">QR680_009869</name>
</gene>
<keyword evidence="5" id="KW-0436">Ligase</keyword>
<feature type="repeat" description="WD" evidence="15">
    <location>
        <begin position="961"/>
        <end position="1002"/>
    </location>
</feature>
<dbReference type="InterPro" id="IPR001487">
    <property type="entry name" value="Bromodomain"/>
</dbReference>
<dbReference type="GO" id="GO:0005524">
    <property type="term" value="F:ATP binding"/>
    <property type="evidence" value="ECO:0007669"/>
    <property type="project" value="UniProtKB-KW"/>
</dbReference>
<dbReference type="InterPro" id="IPR002300">
    <property type="entry name" value="aa-tRNA-synth_Ia"/>
</dbReference>
<dbReference type="InterPro" id="IPR013155">
    <property type="entry name" value="M/V/L/I-tRNA-synth_anticd-bd"/>
</dbReference>
<dbReference type="Gene3D" id="1.10.730.10">
    <property type="entry name" value="Isoleucyl-tRNA Synthetase, Domain 1"/>
    <property type="match status" value="1"/>
</dbReference>
<dbReference type="GO" id="GO:0005634">
    <property type="term" value="C:nucleus"/>
    <property type="evidence" value="ECO:0007669"/>
    <property type="project" value="UniProtKB-SubCell"/>
</dbReference>
<feature type="repeat" description="WD" evidence="15">
    <location>
        <begin position="1003"/>
        <end position="1035"/>
    </location>
</feature>
<dbReference type="InterPro" id="IPR002303">
    <property type="entry name" value="Valyl-tRNA_ligase"/>
</dbReference>
<feature type="compositionally biased region" description="Basic and acidic residues" evidence="17">
    <location>
        <begin position="1283"/>
        <end position="1305"/>
    </location>
</feature>
<keyword evidence="4 15" id="KW-0853">WD repeat</keyword>
<dbReference type="InterPro" id="IPR036322">
    <property type="entry name" value="WD40_repeat_dom_sf"/>
</dbReference>
<dbReference type="PANTHER" id="PTHR11946">
    <property type="entry name" value="VALYL-TRNA SYNTHETASES"/>
    <property type="match status" value="1"/>
</dbReference>
<evidence type="ECO:0000256" key="1">
    <source>
        <dbReference type="ARBA" id="ARBA00004123"/>
    </source>
</evidence>
<dbReference type="SUPFAM" id="SSF52374">
    <property type="entry name" value="Nucleotidylyl transferase"/>
    <property type="match status" value="1"/>
</dbReference>
<evidence type="ECO:0000256" key="6">
    <source>
        <dbReference type="ARBA" id="ARBA00022737"/>
    </source>
</evidence>
<evidence type="ECO:0000256" key="15">
    <source>
        <dbReference type="PROSITE-ProRule" id="PRU00221"/>
    </source>
</evidence>
<dbReference type="PROSITE" id="PS50294">
    <property type="entry name" value="WD_REPEATS_REGION"/>
    <property type="match status" value="4"/>
</dbReference>
<dbReference type="SUPFAM" id="SSF50978">
    <property type="entry name" value="WD40 repeat-like"/>
    <property type="match status" value="1"/>
</dbReference>
<dbReference type="GO" id="GO:0005829">
    <property type="term" value="C:cytosol"/>
    <property type="evidence" value="ECO:0007669"/>
    <property type="project" value="TreeGrafter"/>
</dbReference>
<dbReference type="GO" id="GO:0006438">
    <property type="term" value="P:valyl-tRNA aminoacylation"/>
    <property type="evidence" value="ECO:0007669"/>
    <property type="project" value="InterPro"/>
</dbReference>
<feature type="domain" description="Bromo" evidence="18">
    <location>
        <begin position="371"/>
        <end position="441"/>
    </location>
</feature>
<keyword evidence="6" id="KW-0677">Repeat</keyword>
<evidence type="ECO:0000256" key="4">
    <source>
        <dbReference type="ARBA" id="ARBA00022574"/>
    </source>
</evidence>
<feature type="compositionally biased region" description="Low complexity" evidence="17">
    <location>
        <begin position="1369"/>
        <end position="1380"/>
    </location>
</feature>
<comment type="subcellular location">
    <subcellularLocation>
        <location evidence="1">Nucleus</location>
    </subcellularLocation>
</comment>
<evidence type="ECO:0000256" key="14">
    <source>
        <dbReference type="PROSITE-ProRule" id="PRU00035"/>
    </source>
</evidence>
<proteinExistence type="inferred from homology"/>
<dbReference type="PRINTS" id="PR00986">
    <property type="entry name" value="TRNASYNTHVAL"/>
</dbReference>
<evidence type="ECO:0000256" key="8">
    <source>
        <dbReference type="ARBA" id="ARBA00022840"/>
    </source>
</evidence>
<dbReference type="Proteomes" id="UP001175271">
    <property type="component" value="Unassembled WGS sequence"/>
</dbReference>
<accession>A0AA39INU7</accession>
<feature type="repeat" description="WD" evidence="15">
    <location>
        <begin position="1047"/>
        <end position="1078"/>
    </location>
</feature>
<evidence type="ECO:0000256" key="3">
    <source>
        <dbReference type="ARBA" id="ARBA00013169"/>
    </source>
</evidence>
<evidence type="ECO:0000313" key="20">
    <source>
        <dbReference type="Proteomes" id="UP001175271"/>
    </source>
</evidence>
<evidence type="ECO:0000256" key="16">
    <source>
        <dbReference type="SAM" id="Coils"/>
    </source>
</evidence>
<feature type="coiled-coil region" evidence="16">
    <location>
        <begin position="2323"/>
        <end position="2350"/>
    </location>
</feature>
<evidence type="ECO:0000256" key="10">
    <source>
        <dbReference type="ARBA" id="ARBA00023117"/>
    </source>
</evidence>
<dbReference type="InterPro" id="IPR015943">
    <property type="entry name" value="WD40/YVTN_repeat-like_dom_sf"/>
</dbReference>
<keyword evidence="9" id="KW-0648">Protein biosynthesis</keyword>
<keyword evidence="10 14" id="KW-0103">Bromodomain</keyword>
<dbReference type="Gene3D" id="3.40.50.620">
    <property type="entry name" value="HUPs"/>
    <property type="match status" value="2"/>
</dbReference>
<evidence type="ECO:0000256" key="2">
    <source>
        <dbReference type="ARBA" id="ARBA00005594"/>
    </source>
</evidence>
<organism evidence="19 20">
    <name type="scientific">Steinernema hermaphroditum</name>
    <dbReference type="NCBI Taxonomy" id="289476"/>
    <lineage>
        <taxon>Eukaryota</taxon>
        <taxon>Metazoa</taxon>
        <taxon>Ecdysozoa</taxon>
        <taxon>Nematoda</taxon>
        <taxon>Chromadorea</taxon>
        <taxon>Rhabditida</taxon>
        <taxon>Tylenchina</taxon>
        <taxon>Panagrolaimomorpha</taxon>
        <taxon>Strongyloidoidea</taxon>
        <taxon>Steinernematidae</taxon>
        <taxon>Steinernema</taxon>
    </lineage>
</organism>
<dbReference type="NCBIfam" id="NF004349">
    <property type="entry name" value="PRK05729.1"/>
    <property type="match status" value="1"/>
</dbReference>
<dbReference type="Pfam" id="PF08264">
    <property type="entry name" value="Anticodon_1"/>
    <property type="match status" value="1"/>
</dbReference>
<evidence type="ECO:0000256" key="7">
    <source>
        <dbReference type="ARBA" id="ARBA00022741"/>
    </source>
</evidence>
<dbReference type="InterPro" id="IPR033705">
    <property type="entry name" value="Anticodon_Ia_Val"/>
</dbReference>
<feature type="region of interest" description="Disordered" evidence="17">
    <location>
        <begin position="1158"/>
        <end position="1426"/>
    </location>
</feature>
<feature type="repeat" description="WD" evidence="15">
    <location>
        <begin position="833"/>
        <end position="865"/>
    </location>
</feature>
<dbReference type="SMART" id="SM00297">
    <property type="entry name" value="BROMO"/>
    <property type="match status" value="1"/>
</dbReference>
<dbReference type="Pfam" id="PF00133">
    <property type="entry name" value="tRNA-synt_1"/>
    <property type="match status" value="1"/>
</dbReference>
<dbReference type="SMART" id="SM00320">
    <property type="entry name" value="WD40"/>
    <property type="match status" value="7"/>
</dbReference>
<dbReference type="NCBIfam" id="TIGR00422">
    <property type="entry name" value="valS"/>
    <property type="match status" value="1"/>
</dbReference>
<feature type="compositionally biased region" description="Gly residues" evidence="17">
    <location>
        <begin position="1247"/>
        <end position="1265"/>
    </location>
</feature>